<comment type="caution">
    <text evidence="3">The sequence shown here is derived from an EMBL/GenBank/DDBJ whole genome shotgun (WGS) entry which is preliminary data.</text>
</comment>
<dbReference type="CDD" id="cd00267">
    <property type="entry name" value="ABC_ATPase"/>
    <property type="match status" value="1"/>
</dbReference>
<evidence type="ECO:0000259" key="2">
    <source>
        <dbReference type="SMART" id="SM00382"/>
    </source>
</evidence>
<protein>
    <recommendedName>
        <fullName evidence="2">AAA+ ATPase domain-containing protein</fullName>
    </recommendedName>
</protein>
<evidence type="ECO:0000313" key="3">
    <source>
        <dbReference type="EMBL" id="OXA96111.1"/>
    </source>
</evidence>
<dbReference type="InterPro" id="IPR003593">
    <property type="entry name" value="AAA+_ATPase"/>
</dbReference>
<dbReference type="InterPro" id="IPR011704">
    <property type="entry name" value="ATPase_dyneun-rel_AAA"/>
</dbReference>
<proteinExistence type="predicted"/>
<evidence type="ECO:0000256" key="1">
    <source>
        <dbReference type="SAM" id="Coils"/>
    </source>
</evidence>
<keyword evidence="4" id="KW-1185">Reference proteome</keyword>
<dbReference type="SUPFAM" id="SSF52540">
    <property type="entry name" value="P-loop containing nucleoside triphosphate hydrolases"/>
    <property type="match status" value="1"/>
</dbReference>
<name>A0A226HR52_9FLAO</name>
<dbReference type="EMBL" id="MUGW01000002">
    <property type="protein sequence ID" value="OXA96111.1"/>
    <property type="molecule type" value="Genomic_DNA"/>
</dbReference>
<gene>
    <name evidence="3" type="ORF">B0A66_00595</name>
</gene>
<dbReference type="GO" id="GO:0016887">
    <property type="term" value="F:ATP hydrolysis activity"/>
    <property type="evidence" value="ECO:0007669"/>
    <property type="project" value="InterPro"/>
</dbReference>
<dbReference type="SMART" id="SM00382">
    <property type="entry name" value="AAA"/>
    <property type="match status" value="1"/>
</dbReference>
<sequence length="821" mass="96565">MKVGSLTESHEIFSYKNQRFSEQKFIICVRDERYEFNIKTIIAVENNKLIDLDEYEFENNLFATRPPYNNPHNIEDLSLNRFYINQLIKIDYGTIIENLGAENPNMPKVKTFNANINSFDTNQIIEFFEGNINEGDSLFTPNSANVFELIKNVYVESENCFFAIFENKLIGPFTALKVNENSFKIAKSTFKNFGEYKFNEKSFLEFKANEIIRKIYIETSNLSLIYHKEYRFISDEELLNEFEKELTNHPEYFNEISLENIKKIITKSSELKSLEKIINDNSRLEQLLQESKKMLIRNIDLINLIPEVKKIKEEKKQIEEELFIHNQQFEEITARKKDLQTEITILEETKTAELEKQKNEFHKEIEILETRKNNLEKEVEQNKLNLEKSLAKTREDIDYYERNKTELKTQIDNLKEDFKEEQKNAQISLQNLIKSKVHFDFISGRDLSEQESNTFIPQDFKINDQYKQNQYREFRNELVSILKQHNRNFETHFVDNLLISIFQNTLTIFAGVPGTGKTTLARILTNILTPEGKIREVSVNRGWSSQKDFIGFVNPLTKRFHSSSTDIYSLTKQMNEESKDKEIYLKTPMSFIILDEANLSPLEHYWSSFYNLTDSTGMLEVKLGHNETIKFPNNLRFIGTINYDHTTEELSPRVLDRINIIQLNKSEDIIFNNISSSKIKNIQLSYKRCIDFFELTDTNSVELKIEDRIEKGYKEIKSEFKKLKIFISPRVEIAIKRYITLASKYMSDVNKPLDYCVAQRLLPLINLQGSENKQRLESLKEQLKTNKCEISTLILEDIISIGSEKGIYEDSFNYFLTLSNV</sequence>
<dbReference type="Pfam" id="PF07728">
    <property type="entry name" value="AAA_5"/>
    <property type="match status" value="1"/>
</dbReference>
<dbReference type="Proteomes" id="UP000198345">
    <property type="component" value="Unassembled WGS sequence"/>
</dbReference>
<evidence type="ECO:0000313" key="4">
    <source>
        <dbReference type="Proteomes" id="UP000198345"/>
    </source>
</evidence>
<dbReference type="RefSeq" id="WP_089047909.1">
    <property type="nucleotide sequence ID" value="NZ_FXTV01000001.1"/>
</dbReference>
<reference evidence="3 4" key="1">
    <citation type="submission" date="2016-11" db="EMBL/GenBank/DDBJ databases">
        <title>Whole genomes of Flavobacteriaceae.</title>
        <authorList>
            <person name="Stine C."/>
            <person name="Li C."/>
            <person name="Tadesse D."/>
        </authorList>
    </citation>
    <scope>NUCLEOTIDE SEQUENCE [LARGE SCALE GENOMIC DNA]</scope>
    <source>
        <strain evidence="3 4">DSM 18292</strain>
    </source>
</reference>
<dbReference type="InterPro" id="IPR027417">
    <property type="entry name" value="P-loop_NTPase"/>
</dbReference>
<dbReference type="AlphaFoldDB" id="A0A226HR52"/>
<organism evidence="3 4">
    <name type="scientific">Flavobacterium hercynium</name>
    <dbReference type="NCBI Taxonomy" id="387094"/>
    <lineage>
        <taxon>Bacteria</taxon>
        <taxon>Pseudomonadati</taxon>
        <taxon>Bacteroidota</taxon>
        <taxon>Flavobacteriia</taxon>
        <taxon>Flavobacteriales</taxon>
        <taxon>Flavobacteriaceae</taxon>
        <taxon>Flavobacterium</taxon>
    </lineage>
</organism>
<keyword evidence="1" id="KW-0175">Coiled coil</keyword>
<feature type="coiled-coil region" evidence="1">
    <location>
        <begin position="274"/>
        <end position="435"/>
    </location>
</feature>
<dbReference type="OrthoDB" id="9781481at2"/>
<accession>A0A226HR52</accession>
<dbReference type="Gene3D" id="3.40.50.300">
    <property type="entry name" value="P-loop containing nucleotide triphosphate hydrolases"/>
    <property type="match status" value="1"/>
</dbReference>
<dbReference type="GO" id="GO:0005524">
    <property type="term" value="F:ATP binding"/>
    <property type="evidence" value="ECO:0007669"/>
    <property type="project" value="InterPro"/>
</dbReference>
<feature type="domain" description="AAA+ ATPase" evidence="2">
    <location>
        <begin position="503"/>
        <end position="664"/>
    </location>
</feature>